<keyword evidence="9" id="KW-1185">Reference proteome</keyword>
<comment type="subunit">
    <text evidence="5">Binds ribosomal protein uS19.</text>
</comment>
<dbReference type="NCBIfam" id="TIGR02273">
    <property type="entry name" value="16S_RimM"/>
    <property type="match status" value="1"/>
</dbReference>
<sequence length="180" mass="19907">MGDHDPGELLTVGKITGCYGIKGWVKVHSYTDPQENFLKYGGWVIRRREGPGPIDFDAGKRHGKGLVAHIRGVDDRTTAESYQGLEVAVPAGSLPALEEGDFYWHQLEGLEVWCGTDDGDVLLGTVDYLIETGANDVLVVKASARSIDERERLIPYLPGDVVRRVDLEAGRIEVDWFPDE</sequence>
<dbReference type="PANTHER" id="PTHR33692:SF1">
    <property type="entry name" value="RIBOSOME MATURATION FACTOR RIMM"/>
    <property type="match status" value="1"/>
</dbReference>
<protein>
    <recommendedName>
        <fullName evidence="5">Ribosome maturation factor RimM</fullName>
    </recommendedName>
</protein>
<evidence type="ECO:0000256" key="3">
    <source>
        <dbReference type="ARBA" id="ARBA00022552"/>
    </source>
</evidence>
<evidence type="ECO:0000256" key="4">
    <source>
        <dbReference type="ARBA" id="ARBA00023186"/>
    </source>
</evidence>
<dbReference type="RefSeq" id="WP_206559484.1">
    <property type="nucleotide sequence ID" value="NZ_JAFKCZ010000004.1"/>
</dbReference>
<evidence type="ECO:0000259" key="6">
    <source>
        <dbReference type="Pfam" id="PF01782"/>
    </source>
</evidence>
<dbReference type="InterPro" id="IPR009000">
    <property type="entry name" value="Transl_B-barrel_sf"/>
</dbReference>
<dbReference type="InterPro" id="IPR011961">
    <property type="entry name" value="RimM"/>
</dbReference>
<evidence type="ECO:0000313" key="8">
    <source>
        <dbReference type="EMBL" id="MBN7796036.1"/>
    </source>
</evidence>
<dbReference type="Gene3D" id="2.40.30.60">
    <property type="entry name" value="RimM"/>
    <property type="match status" value="1"/>
</dbReference>
<name>A0A939IJ89_9GAMM</name>
<dbReference type="SUPFAM" id="SSF50346">
    <property type="entry name" value="PRC-barrel domain"/>
    <property type="match status" value="1"/>
</dbReference>
<comment type="similarity">
    <text evidence="5">Belongs to the RimM family.</text>
</comment>
<dbReference type="InterPro" id="IPR002676">
    <property type="entry name" value="RimM_N"/>
</dbReference>
<gene>
    <name evidence="5 8" type="primary">rimM</name>
    <name evidence="8" type="ORF">JYP50_05525</name>
</gene>
<comment type="subcellular location">
    <subcellularLocation>
        <location evidence="5">Cytoplasm</location>
    </subcellularLocation>
</comment>
<keyword evidence="2 5" id="KW-0690">Ribosome biogenesis</keyword>
<comment type="domain">
    <text evidence="5">The PRC barrel domain binds ribosomal protein uS19.</text>
</comment>
<keyword evidence="1 5" id="KW-0963">Cytoplasm</keyword>
<dbReference type="GO" id="GO:0042274">
    <property type="term" value="P:ribosomal small subunit biogenesis"/>
    <property type="evidence" value="ECO:0007669"/>
    <property type="project" value="UniProtKB-UniRule"/>
</dbReference>
<dbReference type="Pfam" id="PF24986">
    <property type="entry name" value="PRC_RimM"/>
    <property type="match status" value="1"/>
</dbReference>
<dbReference type="SUPFAM" id="SSF50447">
    <property type="entry name" value="Translation proteins"/>
    <property type="match status" value="1"/>
</dbReference>
<keyword evidence="4 5" id="KW-0143">Chaperone</keyword>
<comment type="caution">
    <text evidence="8">The sequence shown here is derived from an EMBL/GenBank/DDBJ whole genome shotgun (WGS) entry which is preliminary data.</text>
</comment>
<dbReference type="InterPro" id="IPR036976">
    <property type="entry name" value="RimM_N_sf"/>
</dbReference>
<organism evidence="8 9">
    <name type="scientific">Parahaliea mediterranea</name>
    <dbReference type="NCBI Taxonomy" id="651086"/>
    <lineage>
        <taxon>Bacteria</taxon>
        <taxon>Pseudomonadati</taxon>
        <taxon>Pseudomonadota</taxon>
        <taxon>Gammaproteobacteria</taxon>
        <taxon>Cellvibrionales</taxon>
        <taxon>Halieaceae</taxon>
        <taxon>Parahaliea</taxon>
    </lineage>
</organism>
<evidence type="ECO:0000313" key="9">
    <source>
        <dbReference type="Proteomes" id="UP000664303"/>
    </source>
</evidence>
<dbReference type="PANTHER" id="PTHR33692">
    <property type="entry name" value="RIBOSOME MATURATION FACTOR RIMM"/>
    <property type="match status" value="1"/>
</dbReference>
<dbReference type="Pfam" id="PF01782">
    <property type="entry name" value="RimM"/>
    <property type="match status" value="1"/>
</dbReference>
<feature type="domain" description="Ribosome maturation factor RimM PRC barrel" evidence="7">
    <location>
        <begin position="104"/>
        <end position="176"/>
    </location>
</feature>
<dbReference type="GO" id="GO:0043022">
    <property type="term" value="F:ribosome binding"/>
    <property type="evidence" value="ECO:0007669"/>
    <property type="project" value="InterPro"/>
</dbReference>
<evidence type="ECO:0000256" key="5">
    <source>
        <dbReference type="HAMAP-Rule" id="MF_00014"/>
    </source>
</evidence>
<dbReference type="EMBL" id="JAFKCZ010000004">
    <property type="protein sequence ID" value="MBN7796036.1"/>
    <property type="molecule type" value="Genomic_DNA"/>
</dbReference>
<evidence type="ECO:0000256" key="1">
    <source>
        <dbReference type="ARBA" id="ARBA00022490"/>
    </source>
</evidence>
<dbReference type="Gene3D" id="2.30.30.240">
    <property type="entry name" value="PRC-barrel domain"/>
    <property type="match status" value="1"/>
</dbReference>
<reference evidence="8" key="1">
    <citation type="submission" date="2021-02" db="EMBL/GenBank/DDBJ databases">
        <title>PHA producing bacteria isolated from coastal sediment in Guangdong, Shenzhen.</title>
        <authorList>
            <person name="Zheng W."/>
            <person name="Yu S."/>
            <person name="Huang Y."/>
        </authorList>
    </citation>
    <scope>NUCLEOTIDE SEQUENCE</scope>
    <source>
        <strain evidence="8">TN14-10</strain>
    </source>
</reference>
<evidence type="ECO:0000256" key="2">
    <source>
        <dbReference type="ARBA" id="ARBA00022517"/>
    </source>
</evidence>
<dbReference type="InterPro" id="IPR056792">
    <property type="entry name" value="PRC_RimM"/>
</dbReference>
<dbReference type="HAMAP" id="MF_00014">
    <property type="entry name" value="Ribosome_mat_RimM"/>
    <property type="match status" value="1"/>
</dbReference>
<dbReference type="Proteomes" id="UP000664303">
    <property type="component" value="Unassembled WGS sequence"/>
</dbReference>
<dbReference type="GO" id="GO:0006364">
    <property type="term" value="P:rRNA processing"/>
    <property type="evidence" value="ECO:0007669"/>
    <property type="project" value="UniProtKB-UniRule"/>
</dbReference>
<proteinExistence type="inferred from homology"/>
<dbReference type="InterPro" id="IPR011033">
    <property type="entry name" value="PRC_barrel-like_sf"/>
</dbReference>
<dbReference type="GO" id="GO:0005737">
    <property type="term" value="C:cytoplasm"/>
    <property type="evidence" value="ECO:0007669"/>
    <property type="project" value="UniProtKB-SubCell"/>
</dbReference>
<evidence type="ECO:0000259" key="7">
    <source>
        <dbReference type="Pfam" id="PF24986"/>
    </source>
</evidence>
<dbReference type="AlphaFoldDB" id="A0A939IJ89"/>
<comment type="function">
    <text evidence="5">An accessory protein needed during the final step in the assembly of 30S ribosomal subunit, possibly for assembly of the head region. Essential for efficient processing of 16S rRNA. May be needed both before and after RbfA during the maturation of 16S rRNA. It has affinity for free ribosomal 30S subunits but not for 70S ribosomes.</text>
</comment>
<keyword evidence="3 5" id="KW-0698">rRNA processing</keyword>
<feature type="domain" description="RimM N-terminal" evidence="6">
    <location>
        <begin position="11"/>
        <end position="90"/>
    </location>
</feature>
<accession>A0A939IJ89</accession>
<dbReference type="GO" id="GO:0005840">
    <property type="term" value="C:ribosome"/>
    <property type="evidence" value="ECO:0007669"/>
    <property type="project" value="InterPro"/>
</dbReference>